<dbReference type="EMBL" id="JAGPYM010000011">
    <property type="protein sequence ID" value="KAH6889204.1"/>
    <property type="molecule type" value="Genomic_DNA"/>
</dbReference>
<evidence type="ECO:0000256" key="6">
    <source>
        <dbReference type="ARBA" id="ARBA00023136"/>
    </source>
</evidence>
<dbReference type="CDD" id="cd06186">
    <property type="entry name" value="NOX_Duox_like_FAD_NADP"/>
    <property type="match status" value="1"/>
</dbReference>
<organism evidence="12 13">
    <name type="scientific">Thelonectria olida</name>
    <dbReference type="NCBI Taxonomy" id="1576542"/>
    <lineage>
        <taxon>Eukaryota</taxon>
        <taxon>Fungi</taxon>
        <taxon>Dikarya</taxon>
        <taxon>Ascomycota</taxon>
        <taxon>Pezizomycotina</taxon>
        <taxon>Sordariomycetes</taxon>
        <taxon>Hypocreomycetidae</taxon>
        <taxon>Hypocreales</taxon>
        <taxon>Nectriaceae</taxon>
        <taxon>Thelonectria</taxon>
    </lineage>
</organism>
<dbReference type="AlphaFoldDB" id="A0A9P8W4K8"/>
<keyword evidence="13" id="KW-1185">Reference proteome</keyword>
<evidence type="ECO:0000256" key="2">
    <source>
        <dbReference type="ARBA" id="ARBA00022448"/>
    </source>
</evidence>
<dbReference type="GO" id="GO:0015677">
    <property type="term" value="P:copper ion import"/>
    <property type="evidence" value="ECO:0007669"/>
    <property type="project" value="TreeGrafter"/>
</dbReference>
<keyword evidence="5" id="KW-0406">Ion transport</keyword>
<gene>
    <name evidence="12" type="ORF">B0T10DRAFT_487542</name>
</gene>
<evidence type="ECO:0000313" key="12">
    <source>
        <dbReference type="EMBL" id="KAH6889204.1"/>
    </source>
</evidence>
<feature type="signal peptide" evidence="9">
    <location>
        <begin position="1"/>
        <end position="24"/>
    </location>
</feature>
<dbReference type="GO" id="GO:0006879">
    <property type="term" value="P:intracellular iron ion homeostasis"/>
    <property type="evidence" value="ECO:0007669"/>
    <property type="project" value="TreeGrafter"/>
</dbReference>
<dbReference type="InterPro" id="IPR001433">
    <property type="entry name" value="OxRdtase_FAD/NAD-bd"/>
</dbReference>
<dbReference type="InterPro" id="IPR051410">
    <property type="entry name" value="Ferric/Cupric_Reductase"/>
</dbReference>
<feature type="transmembrane region" description="Helical" evidence="8">
    <location>
        <begin position="386"/>
        <end position="406"/>
    </location>
</feature>
<dbReference type="Gene3D" id="3.40.50.80">
    <property type="entry name" value="Nucleotide-binding domain of ferredoxin-NADP reductase (FNR) module"/>
    <property type="match status" value="1"/>
</dbReference>
<evidence type="ECO:0000256" key="5">
    <source>
        <dbReference type="ARBA" id="ARBA00023065"/>
    </source>
</evidence>
<feature type="chain" id="PRO_5040353742" evidence="9">
    <location>
        <begin position="25"/>
        <end position="721"/>
    </location>
</feature>
<dbReference type="SUPFAM" id="SSF52343">
    <property type="entry name" value="Ferredoxin reductase-like, C-terminal NADP-linked domain"/>
    <property type="match status" value="1"/>
</dbReference>
<dbReference type="Pfam" id="PF01794">
    <property type="entry name" value="Ferric_reduct"/>
    <property type="match status" value="1"/>
</dbReference>
<keyword evidence="3 8" id="KW-0812">Transmembrane</keyword>
<feature type="domain" description="Oxidoreductase FAD/NAD(P)-binding" evidence="10">
    <location>
        <begin position="593"/>
        <end position="699"/>
    </location>
</feature>
<evidence type="ECO:0000256" key="1">
    <source>
        <dbReference type="ARBA" id="ARBA00004141"/>
    </source>
</evidence>
<dbReference type="PANTHER" id="PTHR32361:SF9">
    <property type="entry name" value="FERRIC REDUCTASE TRANSMEMBRANE COMPONENT 3-RELATED"/>
    <property type="match status" value="1"/>
</dbReference>
<feature type="transmembrane region" description="Helical" evidence="8">
    <location>
        <begin position="418"/>
        <end position="436"/>
    </location>
</feature>
<reference evidence="12 13" key="1">
    <citation type="journal article" date="2021" name="Nat. Commun.">
        <title>Genetic determinants of endophytism in the Arabidopsis root mycobiome.</title>
        <authorList>
            <person name="Mesny F."/>
            <person name="Miyauchi S."/>
            <person name="Thiergart T."/>
            <person name="Pickel B."/>
            <person name="Atanasova L."/>
            <person name="Karlsson M."/>
            <person name="Huettel B."/>
            <person name="Barry K.W."/>
            <person name="Haridas S."/>
            <person name="Chen C."/>
            <person name="Bauer D."/>
            <person name="Andreopoulos W."/>
            <person name="Pangilinan J."/>
            <person name="LaButti K."/>
            <person name="Riley R."/>
            <person name="Lipzen A."/>
            <person name="Clum A."/>
            <person name="Drula E."/>
            <person name="Henrissat B."/>
            <person name="Kohler A."/>
            <person name="Grigoriev I.V."/>
            <person name="Martin F.M."/>
            <person name="Hacquard S."/>
        </authorList>
    </citation>
    <scope>NUCLEOTIDE SEQUENCE [LARGE SCALE GENOMIC DNA]</scope>
    <source>
        <strain evidence="12 13">MPI-CAGE-CH-0241</strain>
    </source>
</reference>
<dbReference type="InterPro" id="IPR013130">
    <property type="entry name" value="Fe3_Rdtase_TM_dom"/>
</dbReference>
<evidence type="ECO:0000259" key="10">
    <source>
        <dbReference type="Pfam" id="PF00175"/>
    </source>
</evidence>
<feature type="domain" description="Ferric oxidoreductase" evidence="11">
    <location>
        <begin position="285"/>
        <end position="400"/>
    </location>
</feature>
<dbReference type="InterPro" id="IPR039261">
    <property type="entry name" value="FNR_nucleotide-bd"/>
</dbReference>
<proteinExistence type="predicted"/>
<comment type="subcellular location">
    <subcellularLocation>
        <location evidence="1">Membrane</location>
        <topology evidence="1">Multi-pass membrane protein</topology>
    </subcellularLocation>
</comment>
<feature type="transmembrane region" description="Helical" evidence="8">
    <location>
        <begin position="243"/>
        <end position="264"/>
    </location>
</feature>
<name>A0A9P8W4K8_9HYPO</name>
<sequence>MRLDNSLLLAALAATLSLAHNTNGRPGHGLIGYGITMYDPPCAYACKSSVPTVLDCPDADHDMAGHDMGGMDMSEPSPECLATNPPYLRSLAWCIHSHCPQDTKVHKLEKWWVLNVAGRQTVQPEPNVTYQEALEQVKTAPTEVLADGDVLNRTVKVDDGTYLANYNINIVFEAVETNHEKYGLVLFISGGLIPMFLSLLRLLPIPARITSLVNAHIIDPPLFGSKHASPILNLANVPTRGQALFLLYIVAINIILSAVGYSIADPNTWYPTNWYQLASYISNRTGVLSFANIALLVLYAGRNNVLLWLTDWSHATFLLVHRWVAWLCTLQACIHSAIWLGLYVYDKGHTAVSQEPFWYWGIIATLSLTVLLPISMLPIRKAMYEAFLIGHIFFAILAIAGSWYHIIYRYNHQWGYETWLWMAMAIWAFDRLVRIARTAKHGVQRGHVSRVDDDYLRIDIPGVNCEGHIYAYFPSLTWRAWENHPFSVVNSVGASPTSVSNQHDSAPSKSGVSATAKEAGSTASEAASLSSITPHGISLFIRTHAGVTAKLASKIGLAEGIPVLLEASYGHESSALLKTSHAPSAEYPNTVCIAGGVGITAVLPSLRETLSLYAPTGTTKLFWGVRRPGLVDSIEGLVADVKENGENPDVRFWGGVETHIAVGERMNLRHILEKEIGEPGSPGTTVVVCGPESMADEVRCIVSGLGRHGATVRLVEESFMW</sequence>
<accession>A0A9P8W4K8</accession>
<protein>
    <submittedName>
        <fullName evidence="12">Ferric reductase transmembrane component 4</fullName>
    </submittedName>
</protein>
<dbReference type="Proteomes" id="UP000777438">
    <property type="component" value="Unassembled WGS sequence"/>
</dbReference>
<evidence type="ECO:0000313" key="13">
    <source>
        <dbReference type="Proteomes" id="UP000777438"/>
    </source>
</evidence>
<feature type="transmembrane region" description="Helical" evidence="8">
    <location>
        <begin position="357"/>
        <end position="379"/>
    </location>
</feature>
<dbReference type="GO" id="GO:0005886">
    <property type="term" value="C:plasma membrane"/>
    <property type="evidence" value="ECO:0007669"/>
    <property type="project" value="TreeGrafter"/>
</dbReference>
<feature type="transmembrane region" description="Helical" evidence="8">
    <location>
        <begin position="284"/>
        <end position="302"/>
    </location>
</feature>
<keyword evidence="6 8" id="KW-0472">Membrane</keyword>
<evidence type="ECO:0000259" key="11">
    <source>
        <dbReference type="Pfam" id="PF01794"/>
    </source>
</evidence>
<dbReference type="OrthoDB" id="167398at2759"/>
<evidence type="ECO:0000256" key="4">
    <source>
        <dbReference type="ARBA" id="ARBA00022989"/>
    </source>
</evidence>
<dbReference type="SFLD" id="SFLDS00052">
    <property type="entry name" value="Ferric_Reductase_Domain"/>
    <property type="match status" value="1"/>
</dbReference>
<keyword evidence="9" id="KW-0732">Signal</keyword>
<evidence type="ECO:0000256" key="3">
    <source>
        <dbReference type="ARBA" id="ARBA00022692"/>
    </source>
</evidence>
<comment type="caution">
    <text evidence="12">The sequence shown here is derived from an EMBL/GenBank/DDBJ whole genome shotgun (WGS) entry which is preliminary data.</text>
</comment>
<feature type="compositionally biased region" description="Polar residues" evidence="7">
    <location>
        <begin position="497"/>
        <end position="513"/>
    </location>
</feature>
<evidence type="ECO:0000256" key="7">
    <source>
        <dbReference type="SAM" id="MobiDB-lite"/>
    </source>
</evidence>
<dbReference type="PANTHER" id="PTHR32361">
    <property type="entry name" value="FERRIC/CUPRIC REDUCTASE TRANSMEMBRANE COMPONENT"/>
    <property type="match status" value="1"/>
</dbReference>
<dbReference type="GO" id="GO:0006826">
    <property type="term" value="P:iron ion transport"/>
    <property type="evidence" value="ECO:0007669"/>
    <property type="project" value="TreeGrafter"/>
</dbReference>
<dbReference type="GO" id="GO:0000293">
    <property type="term" value="F:ferric-chelate reductase activity"/>
    <property type="evidence" value="ECO:0007669"/>
    <property type="project" value="TreeGrafter"/>
</dbReference>
<evidence type="ECO:0000256" key="9">
    <source>
        <dbReference type="SAM" id="SignalP"/>
    </source>
</evidence>
<feature type="transmembrane region" description="Helical" evidence="8">
    <location>
        <begin position="182"/>
        <end position="203"/>
    </location>
</feature>
<evidence type="ECO:0000256" key="8">
    <source>
        <dbReference type="SAM" id="Phobius"/>
    </source>
</evidence>
<dbReference type="SFLD" id="SFLDG01168">
    <property type="entry name" value="Ferric_reductase_subgroup_(FRE"/>
    <property type="match status" value="1"/>
</dbReference>
<feature type="transmembrane region" description="Helical" evidence="8">
    <location>
        <begin position="323"/>
        <end position="345"/>
    </location>
</feature>
<feature type="region of interest" description="Disordered" evidence="7">
    <location>
        <begin position="497"/>
        <end position="517"/>
    </location>
</feature>
<keyword evidence="2" id="KW-0813">Transport</keyword>
<keyword evidence="4 8" id="KW-1133">Transmembrane helix</keyword>
<dbReference type="Pfam" id="PF00175">
    <property type="entry name" value="NAD_binding_1"/>
    <property type="match status" value="1"/>
</dbReference>